<evidence type="ECO:0000256" key="2">
    <source>
        <dbReference type="ARBA" id="ARBA00009142"/>
    </source>
</evidence>
<dbReference type="RefSeq" id="WP_238585332.1">
    <property type="nucleotide sequence ID" value="NZ_CAAAIO010000002.1"/>
</dbReference>
<protein>
    <recommendedName>
        <fullName evidence="6">Probable membrane transporter protein</fullName>
    </recommendedName>
</protein>
<reference evidence="8 10" key="2">
    <citation type="submission" date="2018-06" db="EMBL/GenBank/DDBJ databases">
        <authorList>
            <consortium name="Pathogen Informatics"/>
            <person name="Doyle S."/>
        </authorList>
    </citation>
    <scope>NUCLEOTIDE SEQUENCE [LARGE SCALE GENOMIC DNA]</scope>
    <source>
        <strain evidence="8 10">NCTC11991</strain>
    </source>
</reference>
<dbReference type="Proteomes" id="UP000054820">
    <property type="component" value="Unassembled WGS sequence"/>
</dbReference>
<comment type="subcellular location">
    <subcellularLocation>
        <location evidence="6">Cell membrane</location>
        <topology evidence="6">Multi-pass membrane protein</topology>
    </subcellularLocation>
    <subcellularLocation>
        <location evidence="1">Membrane</location>
        <topology evidence="1">Multi-pass membrane protein</topology>
    </subcellularLocation>
</comment>
<dbReference type="GO" id="GO:0005886">
    <property type="term" value="C:plasma membrane"/>
    <property type="evidence" value="ECO:0007669"/>
    <property type="project" value="UniProtKB-SubCell"/>
</dbReference>
<keyword evidence="6" id="KW-1003">Cell membrane</keyword>
<proteinExistence type="inferred from homology"/>
<reference evidence="7 9" key="1">
    <citation type="submission" date="2015-11" db="EMBL/GenBank/DDBJ databases">
        <title>Genomic analysis of 38 Legionella species identifies large and diverse effector repertoires.</title>
        <authorList>
            <person name="Burstein D."/>
            <person name="Amaro F."/>
            <person name="Zusman T."/>
            <person name="Lifshitz Z."/>
            <person name="Cohen O."/>
            <person name="Gilbert J.A."/>
            <person name="Pupko T."/>
            <person name="Shuman H.A."/>
            <person name="Segal G."/>
        </authorList>
    </citation>
    <scope>NUCLEOTIDE SEQUENCE [LARGE SCALE GENOMIC DNA]</scope>
    <source>
        <strain evidence="7 9">SC-18-C9</strain>
    </source>
</reference>
<name>A0A378LA09_9GAMM</name>
<feature type="transmembrane region" description="Helical" evidence="6">
    <location>
        <begin position="12"/>
        <end position="38"/>
    </location>
</feature>
<dbReference type="EMBL" id="LNYZ01000001">
    <property type="protein sequence ID" value="KTD80777.1"/>
    <property type="molecule type" value="Genomic_DNA"/>
</dbReference>
<dbReference type="InterPro" id="IPR002781">
    <property type="entry name" value="TM_pro_TauE-like"/>
</dbReference>
<keyword evidence="3 6" id="KW-0812">Transmembrane</keyword>
<keyword evidence="5 6" id="KW-0472">Membrane</keyword>
<evidence type="ECO:0000256" key="1">
    <source>
        <dbReference type="ARBA" id="ARBA00004141"/>
    </source>
</evidence>
<gene>
    <name evidence="7" type="ORF">Lstg_0004</name>
    <name evidence="8" type="ORF">NCTC11991_02145</name>
</gene>
<comment type="similarity">
    <text evidence="2 6">Belongs to the 4-toluene sulfonate uptake permease (TSUP) (TC 2.A.102) family.</text>
</comment>
<evidence type="ECO:0000313" key="10">
    <source>
        <dbReference type="Proteomes" id="UP000255110"/>
    </source>
</evidence>
<dbReference type="Pfam" id="PF01925">
    <property type="entry name" value="TauE"/>
    <property type="match status" value="1"/>
</dbReference>
<keyword evidence="4 6" id="KW-1133">Transmembrane helix</keyword>
<keyword evidence="9" id="KW-1185">Reference proteome</keyword>
<evidence type="ECO:0000256" key="5">
    <source>
        <dbReference type="ARBA" id="ARBA00023136"/>
    </source>
</evidence>
<evidence type="ECO:0000256" key="3">
    <source>
        <dbReference type="ARBA" id="ARBA00022692"/>
    </source>
</evidence>
<evidence type="ECO:0000256" key="4">
    <source>
        <dbReference type="ARBA" id="ARBA00022989"/>
    </source>
</evidence>
<evidence type="ECO:0000256" key="6">
    <source>
        <dbReference type="RuleBase" id="RU363041"/>
    </source>
</evidence>
<sequence>MTIMIIAYLMSGILAGVLATMFGFGGGFVVVPLLFWLLPLHGVSKEYAMHSAVGTSVWQ</sequence>
<dbReference type="AlphaFoldDB" id="A0A378LA09"/>
<dbReference type="STRING" id="460.Lstg_0004"/>
<dbReference type="Proteomes" id="UP000255110">
    <property type="component" value="Unassembled WGS sequence"/>
</dbReference>
<accession>A0A378LA09</accession>
<evidence type="ECO:0000313" key="7">
    <source>
        <dbReference type="EMBL" id="KTD80777.1"/>
    </source>
</evidence>
<evidence type="ECO:0000313" key="9">
    <source>
        <dbReference type="Proteomes" id="UP000054820"/>
    </source>
</evidence>
<organism evidence="8 10">
    <name type="scientific">Legionella steigerwaltii</name>
    <dbReference type="NCBI Taxonomy" id="460"/>
    <lineage>
        <taxon>Bacteria</taxon>
        <taxon>Pseudomonadati</taxon>
        <taxon>Pseudomonadota</taxon>
        <taxon>Gammaproteobacteria</taxon>
        <taxon>Legionellales</taxon>
        <taxon>Legionellaceae</taxon>
        <taxon>Legionella</taxon>
    </lineage>
</organism>
<evidence type="ECO:0000313" key="8">
    <source>
        <dbReference type="EMBL" id="STY23537.1"/>
    </source>
</evidence>
<dbReference type="EMBL" id="UGOY01000001">
    <property type="protein sequence ID" value="STY23537.1"/>
    <property type="molecule type" value="Genomic_DNA"/>
</dbReference>